<dbReference type="GO" id="GO:0003725">
    <property type="term" value="F:double-stranded RNA binding"/>
    <property type="evidence" value="ECO:0007669"/>
    <property type="project" value="InterPro"/>
</dbReference>
<feature type="domain" description="DRBM" evidence="6">
    <location>
        <begin position="87"/>
        <end position="155"/>
    </location>
</feature>
<feature type="domain" description="DRBM" evidence="6">
    <location>
        <begin position="1"/>
        <end position="70"/>
    </location>
</feature>
<dbReference type="OrthoDB" id="5988181at2759"/>
<feature type="compositionally biased region" description="Low complexity" evidence="5">
    <location>
        <begin position="167"/>
        <end position="185"/>
    </location>
</feature>
<dbReference type="PROSITE" id="PS50137">
    <property type="entry name" value="DS_RBD"/>
    <property type="match status" value="2"/>
</dbReference>
<evidence type="ECO:0000313" key="7">
    <source>
        <dbReference type="EMBL" id="KAI0518659.1"/>
    </source>
</evidence>
<dbReference type="InterPro" id="IPR044451">
    <property type="entry name" value="AtDRB-like_DSRM_2"/>
</dbReference>
<name>A0A8T3BQQ8_DENNO</name>
<evidence type="ECO:0000256" key="4">
    <source>
        <dbReference type="PROSITE-ProRule" id="PRU00266"/>
    </source>
</evidence>
<evidence type="ECO:0000256" key="5">
    <source>
        <dbReference type="SAM" id="MobiDB-lite"/>
    </source>
</evidence>
<evidence type="ECO:0000256" key="1">
    <source>
        <dbReference type="ARBA" id="ARBA00022737"/>
    </source>
</evidence>
<dbReference type="SMR" id="A0A8T3BQQ8"/>
<comment type="function">
    <text evidence="3">Binds double-stranded RNA.</text>
</comment>
<evidence type="ECO:0000256" key="3">
    <source>
        <dbReference type="ARBA" id="ARBA00037597"/>
    </source>
</evidence>
<feature type="region of interest" description="Disordered" evidence="5">
    <location>
        <begin position="425"/>
        <end position="445"/>
    </location>
</feature>
<accession>A0A8T3BQQ8</accession>
<sequence>MYKNQLQELAQRSCFNLPSYACIREGPDHAPRFKATVNFNGEAFESPTFCTTLRQAEHAAAEVALDTLSKRGPSRSLAAKVLDETGVYKNLLQETAHRAGMKLPVYTTVRSGPGHTPIFSCSVELASMSFSGEPAKTKKQAQKNAAMAAWSALKQLPNLDFLSSSSSSSSIASSSSSPSTSSTSSGIHESNRNDEQEEVVIARTLTSLHQPSKGNKYTQNDRQHGRQRPNTSRRELGSSTNQSYYMPCQSWAHRSFSTEAAIYQMWHPFHSSMFHPAQNQLFPVLSQEPITTLPCFPTQVLPVYFLDYDYSLPVPPRTQSQVKIQEINDEKSQGEENEWLYKPIPDAVDDSSRSLDKNGGELEEEDVAVSIEQQTDLQSERSHRKKPFGWGSRASMRPGYSPNMKSCKLMPPDHPLYRPRFDYIQPRRGGARRPPSVGCSSGSRVKPNQALSMAAPVTIRTAVPVFSARPLAESSSPLVLSDGIRALDSEFDKFQI</sequence>
<proteinExistence type="predicted"/>
<organism evidence="7 8">
    <name type="scientific">Dendrobium nobile</name>
    <name type="common">Orchid</name>
    <dbReference type="NCBI Taxonomy" id="94219"/>
    <lineage>
        <taxon>Eukaryota</taxon>
        <taxon>Viridiplantae</taxon>
        <taxon>Streptophyta</taxon>
        <taxon>Embryophyta</taxon>
        <taxon>Tracheophyta</taxon>
        <taxon>Spermatophyta</taxon>
        <taxon>Magnoliopsida</taxon>
        <taxon>Liliopsida</taxon>
        <taxon>Asparagales</taxon>
        <taxon>Orchidaceae</taxon>
        <taxon>Epidendroideae</taxon>
        <taxon>Malaxideae</taxon>
        <taxon>Dendrobiinae</taxon>
        <taxon>Dendrobium</taxon>
    </lineage>
</organism>
<dbReference type="Gene3D" id="3.30.160.20">
    <property type="match status" value="2"/>
</dbReference>
<evidence type="ECO:0000259" key="6">
    <source>
        <dbReference type="PROSITE" id="PS50137"/>
    </source>
</evidence>
<reference evidence="7" key="1">
    <citation type="journal article" date="2022" name="Front. Genet.">
        <title>Chromosome-Scale Assembly of the Dendrobium nobile Genome Provides Insights Into the Molecular Mechanism of the Biosynthesis of the Medicinal Active Ingredient of Dendrobium.</title>
        <authorList>
            <person name="Xu Q."/>
            <person name="Niu S.-C."/>
            <person name="Li K.-L."/>
            <person name="Zheng P.-J."/>
            <person name="Zhang X.-J."/>
            <person name="Jia Y."/>
            <person name="Liu Y."/>
            <person name="Niu Y.-X."/>
            <person name="Yu L.-H."/>
            <person name="Chen D.-F."/>
            <person name="Zhang G.-Q."/>
        </authorList>
    </citation>
    <scope>NUCLEOTIDE SEQUENCE</scope>
    <source>
        <tissue evidence="7">Leaf</tissue>
    </source>
</reference>
<dbReference type="Proteomes" id="UP000829196">
    <property type="component" value="Unassembled WGS sequence"/>
</dbReference>
<feature type="region of interest" description="Disordered" evidence="5">
    <location>
        <begin position="328"/>
        <end position="395"/>
    </location>
</feature>
<keyword evidence="8" id="KW-1185">Reference proteome</keyword>
<dbReference type="PANTHER" id="PTHR46031">
    <property type="match status" value="1"/>
</dbReference>
<dbReference type="CDD" id="cd19908">
    <property type="entry name" value="DSRM_AtDRB-like_rpt2"/>
    <property type="match status" value="1"/>
</dbReference>
<keyword evidence="1" id="KW-0677">Repeat</keyword>
<evidence type="ECO:0000313" key="8">
    <source>
        <dbReference type="Proteomes" id="UP000829196"/>
    </source>
</evidence>
<keyword evidence="2 4" id="KW-0694">RNA-binding</keyword>
<dbReference type="SMART" id="SM00358">
    <property type="entry name" value="DSRM"/>
    <property type="match status" value="2"/>
</dbReference>
<dbReference type="CDD" id="cd19907">
    <property type="entry name" value="DSRM_AtDRB-like_rpt1"/>
    <property type="match status" value="1"/>
</dbReference>
<dbReference type="InterPro" id="IPR014720">
    <property type="entry name" value="dsRBD_dom"/>
</dbReference>
<feature type="region of interest" description="Disordered" evidence="5">
    <location>
        <begin position="167"/>
        <end position="241"/>
    </location>
</feature>
<dbReference type="InterPro" id="IPR044450">
    <property type="entry name" value="AtDRB-like_DSRM_1"/>
</dbReference>
<dbReference type="PANTHER" id="PTHR46031:SF26">
    <property type="entry name" value="DOUBLE-STRANDED RNA-BINDING PROTEIN 2"/>
    <property type="match status" value="1"/>
</dbReference>
<evidence type="ECO:0000256" key="2">
    <source>
        <dbReference type="ARBA" id="ARBA00022884"/>
    </source>
</evidence>
<dbReference type="AlphaFoldDB" id="A0A8T3BQQ8"/>
<dbReference type="EMBL" id="JAGYWB010000006">
    <property type="protein sequence ID" value="KAI0518659.1"/>
    <property type="molecule type" value="Genomic_DNA"/>
</dbReference>
<comment type="caution">
    <text evidence="7">The sequence shown here is derived from an EMBL/GenBank/DDBJ whole genome shotgun (WGS) entry which is preliminary data.</text>
</comment>
<dbReference type="SUPFAM" id="SSF54768">
    <property type="entry name" value="dsRNA-binding domain-like"/>
    <property type="match status" value="2"/>
</dbReference>
<dbReference type="FunFam" id="3.30.160.20:FF:000036">
    <property type="entry name" value="Double-stranded RNA-binding protein 2"/>
    <property type="match status" value="2"/>
</dbReference>
<feature type="compositionally biased region" description="Basic and acidic residues" evidence="5">
    <location>
        <begin position="350"/>
        <end position="360"/>
    </location>
</feature>
<feature type="compositionally biased region" description="Polar residues" evidence="5">
    <location>
        <begin position="204"/>
        <end position="218"/>
    </location>
</feature>
<dbReference type="Pfam" id="PF00035">
    <property type="entry name" value="dsrm"/>
    <property type="match status" value="2"/>
</dbReference>
<protein>
    <recommendedName>
        <fullName evidence="6">DRBM domain-containing protein</fullName>
    </recommendedName>
</protein>
<gene>
    <name evidence="7" type="ORF">KFK09_006095</name>
</gene>